<evidence type="ECO:0000313" key="1">
    <source>
        <dbReference type="EMBL" id="UAW96403.1"/>
    </source>
</evidence>
<reference evidence="1 2" key="1">
    <citation type="submission" date="2021-06" db="EMBL/GenBank/DDBJ databases">
        <title>Complete genome sequence of Erwinia phage pEa_SNUABM_16.</title>
        <authorList>
            <person name="Kim S.G."/>
            <person name="Park S.C."/>
        </authorList>
    </citation>
    <scope>NUCLEOTIDE SEQUENCE [LARGE SCALE GENOMIC DNA]</scope>
    <source>
        <strain evidence="2">pEa_SNUABM_16</strain>
    </source>
</reference>
<accession>A0AAE8XU95</accession>
<sequence>MRRFLTVFNVTQQEFDELRFYRHKLNIVTTLRRTHGILLVVRETGRVFNASTALYQQAEEYDLRRVDFTGPVEVTKELGERFSELKQAIANNRQDKSINYFGRTLSLDETQERLYATKLEILV</sequence>
<dbReference type="EMBL" id="MZ443782">
    <property type="protein sequence ID" value="UAW96403.1"/>
    <property type="molecule type" value="Genomic_DNA"/>
</dbReference>
<evidence type="ECO:0000313" key="2">
    <source>
        <dbReference type="Proteomes" id="UP000827953"/>
    </source>
</evidence>
<organism evidence="1 2">
    <name type="scientific">Erwinia phage pEa_SNUABM_16</name>
    <dbReference type="NCBI Taxonomy" id="2869544"/>
    <lineage>
        <taxon>Viruses</taxon>
        <taxon>Duplodnaviria</taxon>
        <taxon>Heunggongvirae</taxon>
        <taxon>Uroviricota</taxon>
        <taxon>Caudoviricetes</taxon>
        <taxon>Alexandravirus</taxon>
        <taxon>Alexandravirus SNUABM16</taxon>
    </lineage>
</organism>
<gene>
    <name evidence="1" type="ORF">pEaSNUABM16_00259</name>
</gene>
<protein>
    <submittedName>
        <fullName evidence="1">Uncharacterized protein</fullName>
    </submittedName>
</protein>
<dbReference type="Proteomes" id="UP000827953">
    <property type="component" value="Segment"/>
</dbReference>
<keyword evidence="2" id="KW-1185">Reference proteome</keyword>
<proteinExistence type="predicted"/>
<name>A0AAE8XU95_9CAUD</name>